<dbReference type="Proteomes" id="UP000251670">
    <property type="component" value="Unassembled WGS sequence"/>
</dbReference>
<protein>
    <submittedName>
        <fullName evidence="2">Uncharacterized protein</fullName>
    </submittedName>
</protein>
<evidence type="ECO:0000313" key="1">
    <source>
        <dbReference type="EMBL" id="SDJ41634.1"/>
    </source>
</evidence>
<dbReference type="Proteomes" id="UP000199426">
    <property type="component" value="Unassembled WGS sequence"/>
</dbReference>
<evidence type="ECO:0000313" key="4">
    <source>
        <dbReference type="Proteomes" id="UP000251670"/>
    </source>
</evidence>
<proteinExistence type="predicted"/>
<keyword evidence="3" id="KW-1185">Reference proteome</keyword>
<name>A0A2X2WRU1_CHRJE</name>
<organism evidence="2 4">
    <name type="scientific">Chryseobacterium jejuense</name>
    <dbReference type="NCBI Taxonomy" id="445960"/>
    <lineage>
        <taxon>Bacteria</taxon>
        <taxon>Pseudomonadati</taxon>
        <taxon>Bacteroidota</taxon>
        <taxon>Flavobacteriia</taxon>
        <taxon>Flavobacteriales</taxon>
        <taxon>Weeksellaceae</taxon>
        <taxon>Chryseobacterium group</taxon>
        <taxon>Chryseobacterium</taxon>
    </lineage>
</organism>
<reference evidence="1 3" key="1">
    <citation type="submission" date="2016-10" db="EMBL/GenBank/DDBJ databases">
        <authorList>
            <person name="Varghese N."/>
            <person name="Submissions S."/>
        </authorList>
    </citation>
    <scope>NUCLEOTIDE SEQUENCE [LARGE SCALE GENOMIC DNA]</scope>
    <source>
        <strain evidence="1 3">DSM 19299</strain>
    </source>
</reference>
<dbReference type="EMBL" id="FNEG01000005">
    <property type="protein sequence ID" value="SDJ41634.1"/>
    <property type="molecule type" value="Genomic_DNA"/>
</dbReference>
<dbReference type="OrthoDB" id="1274022at2"/>
<reference evidence="2 4" key="2">
    <citation type="submission" date="2018-06" db="EMBL/GenBank/DDBJ databases">
        <authorList>
            <consortium name="Pathogen Informatics"/>
            <person name="Doyle S."/>
        </authorList>
    </citation>
    <scope>NUCLEOTIDE SEQUENCE [LARGE SCALE GENOMIC DNA]</scope>
    <source>
        <strain evidence="2 4">NCTC13492</strain>
    </source>
</reference>
<dbReference type="STRING" id="445960.SAMN05421542_3492"/>
<evidence type="ECO:0000313" key="2">
    <source>
        <dbReference type="EMBL" id="SQB45992.1"/>
    </source>
</evidence>
<evidence type="ECO:0000313" key="3">
    <source>
        <dbReference type="Proteomes" id="UP000199426"/>
    </source>
</evidence>
<gene>
    <name evidence="2" type="ORF">NCTC13492_03054</name>
    <name evidence="1" type="ORF">SAMN05421542_3492</name>
</gene>
<sequence>MKSKKIYTLFFILFFYMIKVNAQFVGYYKFDDEDLDSPNPSLFILPNNEFYFFKYGSWKTGKWSKVDEDNIILTEVKAEEDPIEVYGKFDKNKKDITINLLGYLNGPSKSYAFINFSRDITAQKKFQSIFNDDKKLFESSYEFTKNNNGYNWMTISIPRNKNKYKNNISYPFDALSYTYPINKKYNYYIVIQNIDSILSPVTLKLTKQNKNYYIGFDRFIKQKELTAAETLKKIQDAKISVESGSHKKNFGTKIPYQSVEKSMINETSVLTSPDEK</sequence>
<accession>A0A2X2WRU1</accession>
<dbReference type="EMBL" id="UAWB01000012">
    <property type="protein sequence ID" value="SQB45992.1"/>
    <property type="molecule type" value="Genomic_DNA"/>
</dbReference>
<dbReference type="RefSeq" id="WP_139166143.1">
    <property type="nucleotide sequence ID" value="NZ_FNEG01000005.1"/>
</dbReference>
<dbReference type="AlphaFoldDB" id="A0A2X2WRU1"/>